<organism evidence="2 3">
    <name type="scientific">Dongia sedimenti</name>
    <dbReference type="NCBI Taxonomy" id="3064282"/>
    <lineage>
        <taxon>Bacteria</taxon>
        <taxon>Pseudomonadati</taxon>
        <taxon>Pseudomonadota</taxon>
        <taxon>Alphaproteobacteria</taxon>
        <taxon>Rhodospirillales</taxon>
        <taxon>Dongiaceae</taxon>
        <taxon>Dongia</taxon>
    </lineage>
</organism>
<name>A0ABU0YUD1_9PROT</name>
<sequence>MSSKQHRSLHASPAGIDTLESLQHMTSWARQTMTSPEAAPMRPRFENKMLASVIDGFALGATAFHPGPWVYPIDAIREANLGDTDEAKASRPGIGARALRAIGAVTMRFWRNLQERHEAARATRLLAEMDDRTLRDIGLSRADIGRAVRHGRDWERWH</sequence>
<comment type="caution">
    <text evidence="2">The sequence shown here is derived from an EMBL/GenBank/DDBJ whole genome shotgun (WGS) entry which is preliminary data.</text>
</comment>
<evidence type="ECO:0000313" key="3">
    <source>
        <dbReference type="Proteomes" id="UP001230156"/>
    </source>
</evidence>
<dbReference type="Proteomes" id="UP001230156">
    <property type="component" value="Unassembled WGS sequence"/>
</dbReference>
<evidence type="ECO:0000259" key="1">
    <source>
        <dbReference type="Pfam" id="PF06568"/>
    </source>
</evidence>
<dbReference type="EMBL" id="JAUYVI010000007">
    <property type="protein sequence ID" value="MDQ7250586.1"/>
    <property type="molecule type" value="Genomic_DNA"/>
</dbReference>
<evidence type="ECO:0000313" key="2">
    <source>
        <dbReference type="EMBL" id="MDQ7250586.1"/>
    </source>
</evidence>
<keyword evidence="3" id="KW-1185">Reference proteome</keyword>
<reference evidence="3" key="1">
    <citation type="submission" date="2023-08" db="EMBL/GenBank/DDBJ databases">
        <title>Rhodospirillaceae gen. nov., a novel taxon isolated from the Yangtze River Yuezi River estuary sludge.</title>
        <authorList>
            <person name="Ruan L."/>
        </authorList>
    </citation>
    <scope>NUCLEOTIDE SEQUENCE [LARGE SCALE GENOMIC DNA]</scope>
    <source>
        <strain evidence="3">R-7</strain>
    </source>
</reference>
<proteinExistence type="predicted"/>
<accession>A0ABU0YUD1</accession>
<dbReference type="Pfam" id="PF06568">
    <property type="entry name" value="YjiS-like"/>
    <property type="match status" value="1"/>
</dbReference>
<dbReference type="InterPro" id="IPR009506">
    <property type="entry name" value="YjiS-like"/>
</dbReference>
<protein>
    <submittedName>
        <fullName evidence="2">DUF1127 domain-containing protein</fullName>
    </submittedName>
</protein>
<gene>
    <name evidence="2" type="ORF">Q8A70_23055</name>
</gene>
<feature type="domain" description="YjiS-like" evidence="1">
    <location>
        <begin position="109"/>
        <end position="144"/>
    </location>
</feature>
<dbReference type="RefSeq" id="WP_379960044.1">
    <property type="nucleotide sequence ID" value="NZ_JAUYVI010000007.1"/>
</dbReference>